<reference evidence="7 8" key="1">
    <citation type="submission" date="2021-09" db="EMBL/GenBank/DDBJ databases">
        <title>Genomic insights and catalytic innovation underlie evolution of tropane alkaloids biosynthesis.</title>
        <authorList>
            <person name="Wang Y.-J."/>
            <person name="Tian T."/>
            <person name="Huang J.-P."/>
            <person name="Huang S.-X."/>
        </authorList>
    </citation>
    <scope>NUCLEOTIDE SEQUENCE [LARGE SCALE GENOMIC DNA]</scope>
    <source>
        <strain evidence="7">KIB-2018</strain>
        <tissue evidence="7">Leaf</tissue>
    </source>
</reference>
<keyword evidence="3" id="KW-0804">Transcription</keyword>
<name>A0AAV8TJT3_9ROSI</name>
<dbReference type="FunFam" id="4.10.280.10:FF:000002">
    <property type="entry name" value="Basic helix-loop-helix transcription factor"/>
    <property type="match status" value="1"/>
</dbReference>
<evidence type="ECO:0000256" key="4">
    <source>
        <dbReference type="ARBA" id="ARBA00023242"/>
    </source>
</evidence>
<evidence type="ECO:0000256" key="5">
    <source>
        <dbReference type="SAM" id="MobiDB-lite"/>
    </source>
</evidence>
<dbReference type="GO" id="GO:0005634">
    <property type="term" value="C:nucleus"/>
    <property type="evidence" value="ECO:0007669"/>
    <property type="project" value="UniProtKB-SubCell"/>
</dbReference>
<feature type="region of interest" description="Disordered" evidence="5">
    <location>
        <begin position="207"/>
        <end position="307"/>
    </location>
</feature>
<dbReference type="PANTHER" id="PTHR12565:SF455">
    <property type="entry name" value="BHLH DOMAIN-CONTAINING PROTEIN"/>
    <property type="match status" value="1"/>
</dbReference>
<organism evidence="7 8">
    <name type="scientific">Erythroxylum novogranatense</name>
    <dbReference type="NCBI Taxonomy" id="1862640"/>
    <lineage>
        <taxon>Eukaryota</taxon>
        <taxon>Viridiplantae</taxon>
        <taxon>Streptophyta</taxon>
        <taxon>Embryophyta</taxon>
        <taxon>Tracheophyta</taxon>
        <taxon>Spermatophyta</taxon>
        <taxon>Magnoliopsida</taxon>
        <taxon>eudicotyledons</taxon>
        <taxon>Gunneridae</taxon>
        <taxon>Pentapetalae</taxon>
        <taxon>rosids</taxon>
        <taxon>fabids</taxon>
        <taxon>Malpighiales</taxon>
        <taxon>Erythroxylaceae</taxon>
        <taxon>Erythroxylum</taxon>
    </lineage>
</organism>
<evidence type="ECO:0000256" key="2">
    <source>
        <dbReference type="ARBA" id="ARBA00023015"/>
    </source>
</evidence>
<proteinExistence type="predicted"/>
<dbReference type="Proteomes" id="UP001159364">
    <property type="component" value="Linkage Group LG04"/>
</dbReference>
<feature type="domain" description="BHLH" evidence="6">
    <location>
        <begin position="301"/>
        <end position="351"/>
    </location>
</feature>
<feature type="region of interest" description="Disordered" evidence="5">
    <location>
        <begin position="388"/>
        <end position="414"/>
    </location>
</feature>
<evidence type="ECO:0000259" key="6">
    <source>
        <dbReference type="PROSITE" id="PS50888"/>
    </source>
</evidence>
<protein>
    <recommendedName>
        <fullName evidence="6">BHLH domain-containing protein</fullName>
    </recommendedName>
</protein>
<dbReference type="SUPFAM" id="SSF47459">
    <property type="entry name" value="HLH, helix-loop-helix DNA-binding domain"/>
    <property type="match status" value="1"/>
</dbReference>
<dbReference type="InterPro" id="IPR011598">
    <property type="entry name" value="bHLH_dom"/>
</dbReference>
<dbReference type="SMART" id="SM00353">
    <property type="entry name" value="HLH"/>
    <property type="match status" value="1"/>
</dbReference>
<evidence type="ECO:0000256" key="3">
    <source>
        <dbReference type="ARBA" id="ARBA00023163"/>
    </source>
</evidence>
<comment type="subcellular location">
    <subcellularLocation>
        <location evidence="1">Nucleus</location>
    </subcellularLocation>
</comment>
<evidence type="ECO:0000313" key="7">
    <source>
        <dbReference type="EMBL" id="KAJ8767156.1"/>
    </source>
</evidence>
<dbReference type="GO" id="GO:0046983">
    <property type="term" value="F:protein dimerization activity"/>
    <property type="evidence" value="ECO:0007669"/>
    <property type="project" value="InterPro"/>
</dbReference>
<comment type="caution">
    <text evidence="7">The sequence shown here is derived from an EMBL/GenBank/DDBJ whole genome shotgun (WGS) entry which is preliminary data.</text>
</comment>
<gene>
    <name evidence="7" type="ORF">K2173_013553</name>
</gene>
<dbReference type="PROSITE" id="PS50888">
    <property type="entry name" value="BHLH"/>
    <property type="match status" value="1"/>
</dbReference>
<dbReference type="Pfam" id="PF00010">
    <property type="entry name" value="HLH"/>
    <property type="match status" value="1"/>
</dbReference>
<evidence type="ECO:0000256" key="1">
    <source>
        <dbReference type="ARBA" id="ARBA00004123"/>
    </source>
</evidence>
<dbReference type="InterPro" id="IPR036638">
    <property type="entry name" value="HLH_DNA-bd_sf"/>
</dbReference>
<sequence>MGNALRLLCGHSSVSDDSGSLGPHGVSTATVGVSALAHHLFNFEITSQVPEGLSSHLVSPKRAQDNWYRKLSEAWREAKPPPKTPEEASTLIIQILKGHPNADVEGLLGFYGLPLPHTLHELSAAVPTSLPKGVKLELQTPPVGAKAIPDGDTITVCFSTTDPRESSCVPHEIQMAAERNYAKADALHKQIIDSGYRLPAVLETATTDKHRDSVASEKFSSVVDRESVKKVHNNNTKVAPEDETGEKRATGGEEQEEESKNKDKNTSKNSRENSVETSKDNSKVTEVQKPDYIHVRTRRGQATDSHSLAERVRREKISERMKYLQDLVPGCNKVKGKTVILDEIINYVQSLQRQVEFLSMKQASVNPRPDLNIENLFPKEAFPASGTSFPTTEMSSVGSNGSYLVTSKSSPCEE</sequence>
<feature type="compositionally biased region" description="Basic and acidic residues" evidence="5">
    <location>
        <begin position="258"/>
        <end position="294"/>
    </location>
</feature>
<dbReference type="CDD" id="cd18919">
    <property type="entry name" value="bHLH_AtBPE_like"/>
    <property type="match status" value="1"/>
</dbReference>
<evidence type="ECO:0000313" key="8">
    <source>
        <dbReference type="Proteomes" id="UP001159364"/>
    </source>
</evidence>
<keyword evidence="2" id="KW-0805">Transcription regulation</keyword>
<accession>A0AAV8TJT3</accession>
<dbReference type="EMBL" id="JAIWQS010000004">
    <property type="protein sequence ID" value="KAJ8767156.1"/>
    <property type="molecule type" value="Genomic_DNA"/>
</dbReference>
<dbReference type="AlphaFoldDB" id="A0AAV8TJT3"/>
<keyword evidence="8" id="KW-1185">Reference proteome</keyword>
<dbReference type="Gene3D" id="4.10.280.10">
    <property type="entry name" value="Helix-loop-helix DNA-binding domain"/>
    <property type="match status" value="1"/>
</dbReference>
<dbReference type="PANTHER" id="PTHR12565">
    <property type="entry name" value="STEROL REGULATORY ELEMENT-BINDING PROTEIN"/>
    <property type="match status" value="1"/>
</dbReference>
<keyword evidence="4" id="KW-0539">Nucleus</keyword>
<dbReference type="GO" id="GO:0003700">
    <property type="term" value="F:DNA-binding transcription factor activity"/>
    <property type="evidence" value="ECO:0007669"/>
    <property type="project" value="TreeGrafter"/>
</dbReference>
<dbReference type="InterPro" id="IPR024097">
    <property type="entry name" value="bHLH_ZIP_TF"/>
</dbReference>